<dbReference type="EMBL" id="GBXM01080368">
    <property type="protein sequence ID" value="JAH28209.1"/>
    <property type="molecule type" value="Transcribed_RNA"/>
</dbReference>
<reference evidence="1" key="2">
    <citation type="journal article" date="2015" name="Fish Shellfish Immunol.">
        <title>Early steps in the European eel (Anguilla anguilla)-Vibrio vulnificus interaction in the gills: Role of the RtxA13 toxin.</title>
        <authorList>
            <person name="Callol A."/>
            <person name="Pajuelo D."/>
            <person name="Ebbesson L."/>
            <person name="Teles M."/>
            <person name="MacKenzie S."/>
            <person name="Amaro C."/>
        </authorList>
    </citation>
    <scope>NUCLEOTIDE SEQUENCE</scope>
</reference>
<dbReference type="EMBL" id="GBXM01101894">
    <property type="protein sequence ID" value="JAH06683.1"/>
    <property type="molecule type" value="Transcribed_RNA"/>
</dbReference>
<protein>
    <submittedName>
        <fullName evidence="1">Uncharacterized protein</fullName>
    </submittedName>
</protein>
<reference evidence="1" key="1">
    <citation type="submission" date="2014-11" db="EMBL/GenBank/DDBJ databases">
        <authorList>
            <person name="Amaro Gonzalez C."/>
        </authorList>
    </citation>
    <scope>NUCLEOTIDE SEQUENCE</scope>
</reference>
<accession>A0A0E9PS38</accession>
<sequence>MFHALIFRQVTRQRMRGVYISTDSEETTRDF</sequence>
<proteinExistence type="predicted"/>
<evidence type="ECO:0000313" key="1">
    <source>
        <dbReference type="EMBL" id="JAH06683.1"/>
    </source>
</evidence>
<dbReference type="AlphaFoldDB" id="A0A0E9PS38"/>
<organism evidence="1">
    <name type="scientific">Anguilla anguilla</name>
    <name type="common">European freshwater eel</name>
    <name type="synonym">Muraena anguilla</name>
    <dbReference type="NCBI Taxonomy" id="7936"/>
    <lineage>
        <taxon>Eukaryota</taxon>
        <taxon>Metazoa</taxon>
        <taxon>Chordata</taxon>
        <taxon>Craniata</taxon>
        <taxon>Vertebrata</taxon>
        <taxon>Euteleostomi</taxon>
        <taxon>Actinopterygii</taxon>
        <taxon>Neopterygii</taxon>
        <taxon>Teleostei</taxon>
        <taxon>Anguilliformes</taxon>
        <taxon>Anguillidae</taxon>
        <taxon>Anguilla</taxon>
    </lineage>
</organism>
<name>A0A0E9PS38_ANGAN</name>